<gene>
    <name evidence="2" type="ORF">RHSIM_RhsimUnG0101600</name>
</gene>
<feature type="region of interest" description="Disordered" evidence="1">
    <location>
        <begin position="228"/>
        <end position="249"/>
    </location>
</feature>
<dbReference type="EMBL" id="WJXA01000248">
    <property type="protein sequence ID" value="KAF7113906.1"/>
    <property type="molecule type" value="Genomic_DNA"/>
</dbReference>
<evidence type="ECO:0000313" key="3">
    <source>
        <dbReference type="Proteomes" id="UP000626092"/>
    </source>
</evidence>
<feature type="compositionally biased region" description="Polar residues" evidence="1">
    <location>
        <begin position="37"/>
        <end position="53"/>
    </location>
</feature>
<feature type="compositionally biased region" description="Polar residues" evidence="1">
    <location>
        <begin position="326"/>
        <end position="340"/>
    </location>
</feature>
<feature type="compositionally biased region" description="Basic and acidic residues" evidence="1">
    <location>
        <begin position="235"/>
        <end position="249"/>
    </location>
</feature>
<evidence type="ECO:0000256" key="1">
    <source>
        <dbReference type="SAM" id="MobiDB-lite"/>
    </source>
</evidence>
<name>A0A834FWG7_RHOSS</name>
<comment type="caution">
    <text evidence="2">The sequence shown here is derived from an EMBL/GenBank/DDBJ whole genome shotgun (WGS) entry which is preliminary data.</text>
</comment>
<organism evidence="2 3">
    <name type="scientific">Rhododendron simsii</name>
    <name type="common">Sims's rhododendron</name>
    <dbReference type="NCBI Taxonomy" id="118357"/>
    <lineage>
        <taxon>Eukaryota</taxon>
        <taxon>Viridiplantae</taxon>
        <taxon>Streptophyta</taxon>
        <taxon>Embryophyta</taxon>
        <taxon>Tracheophyta</taxon>
        <taxon>Spermatophyta</taxon>
        <taxon>Magnoliopsida</taxon>
        <taxon>eudicotyledons</taxon>
        <taxon>Gunneridae</taxon>
        <taxon>Pentapetalae</taxon>
        <taxon>asterids</taxon>
        <taxon>Ericales</taxon>
        <taxon>Ericaceae</taxon>
        <taxon>Ericoideae</taxon>
        <taxon>Rhodoreae</taxon>
        <taxon>Rhododendron</taxon>
    </lineage>
</organism>
<sequence>MPPGSKKSSASSNSTGTLRNTAAVQVETAARTPALENLTSTPLIVASPSTRASASGAPSAKRRRVRGPTRGKRIRRILAENKGERISAYGFYSSWQNVNKDLQLVILQAVRDKFKVTENGVEDTELVDQVFQEKANQLYKDWKWRMNNFYTKTLDAGLDAYQHPFQEMPIDDWKYMIDHVFKDPNREARKKAGKLNREAVPYGHTTGSRSFAAVMTIAADQEKQRIANEGNDDAGNDHEPNSNEGNEGRKKLDLCDLFEASHRLRDTNEWINSTCKDKHETMVAIRDEAALSGTPLSAEELSIKCLGGSKTKNYIRGLGNGPKPSTYLSKSNSQSASQDQLQKLQRELDLIREEQIREREEEKMRREEEKRLHEEEKRQWEETQRLQAEERSMLLKEMEVFKSFMSQMQNGGRGNMGAG</sequence>
<keyword evidence="3" id="KW-1185">Reference proteome</keyword>
<reference evidence="2" key="1">
    <citation type="submission" date="2019-11" db="EMBL/GenBank/DDBJ databases">
        <authorList>
            <person name="Liu Y."/>
            <person name="Hou J."/>
            <person name="Li T.-Q."/>
            <person name="Guan C.-H."/>
            <person name="Wu X."/>
            <person name="Wu H.-Z."/>
            <person name="Ling F."/>
            <person name="Zhang R."/>
            <person name="Shi X.-G."/>
            <person name="Ren J.-P."/>
            <person name="Chen E.-F."/>
            <person name="Sun J.-M."/>
        </authorList>
    </citation>
    <scope>NUCLEOTIDE SEQUENCE</scope>
    <source>
        <strain evidence="2">Adult_tree_wgs_1</strain>
        <tissue evidence="2">Leaves</tissue>
    </source>
</reference>
<dbReference type="PANTHER" id="PTHR33499:SF11">
    <property type="entry name" value="NO APICAL MERISTEM-ASSOCIATED C-TERMINAL DOMAIN-CONTAINING PROTEIN"/>
    <property type="match status" value="1"/>
</dbReference>
<dbReference type="Proteomes" id="UP000626092">
    <property type="component" value="Unassembled WGS sequence"/>
</dbReference>
<evidence type="ECO:0000313" key="2">
    <source>
        <dbReference type="EMBL" id="KAF7113906.1"/>
    </source>
</evidence>
<feature type="region of interest" description="Disordered" evidence="1">
    <location>
        <begin position="316"/>
        <end position="340"/>
    </location>
</feature>
<accession>A0A834FWG7</accession>
<feature type="compositionally biased region" description="Low complexity" evidence="1">
    <location>
        <begin position="1"/>
        <end position="14"/>
    </location>
</feature>
<feature type="region of interest" description="Disordered" evidence="1">
    <location>
        <begin position="359"/>
        <end position="385"/>
    </location>
</feature>
<feature type="region of interest" description="Disordered" evidence="1">
    <location>
        <begin position="1"/>
        <end position="71"/>
    </location>
</feature>
<dbReference type="AlphaFoldDB" id="A0A834FWG7"/>
<proteinExistence type="predicted"/>
<protein>
    <submittedName>
        <fullName evidence="2">Uncharacterized protein</fullName>
    </submittedName>
</protein>
<dbReference type="OrthoDB" id="1860344at2759"/>
<feature type="compositionally biased region" description="Basic residues" evidence="1">
    <location>
        <begin position="60"/>
        <end position="71"/>
    </location>
</feature>
<dbReference type="PANTHER" id="PTHR33499">
    <property type="entry name" value="OS12G0282400 PROTEIN-RELATED"/>
    <property type="match status" value="1"/>
</dbReference>